<name>A0A5J4V2X5_9EUKA</name>
<organism evidence="1 2">
    <name type="scientific">Streblomastix strix</name>
    <dbReference type="NCBI Taxonomy" id="222440"/>
    <lineage>
        <taxon>Eukaryota</taxon>
        <taxon>Metamonada</taxon>
        <taxon>Preaxostyla</taxon>
        <taxon>Oxymonadida</taxon>
        <taxon>Streblomastigidae</taxon>
        <taxon>Streblomastix</taxon>
    </lineage>
</organism>
<reference evidence="1 2" key="1">
    <citation type="submission" date="2019-03" db="EMBL/GenBank/DDBJ databases">
        <title>Single cell metagenomics reveals metabolic interactions within the superorganism composed of flagellate Streblomastix strix and complex community of Bacteroidetes bacteria on its surface.</title>
        <authorList>
            <person name="Treitli S.C."/>
            <person name="Kolisko M."/>
            <person name="Husnik F."/>
            <person name="Keeling P."/>
            <person name="Hampl V."/>
        </authorList>
    </citation>
    <scope>NUCLEOTIDE SEQUENCE [LARGE SCALE GENOMIC DNA]</scope>
    <source>
        <strain evidence="1">ST1C</strain>
    </source>
</reference>
<comment type="caution">
    <text evidence="1">The sequence shown here is derived from an EMBL/GenBank/DDBJ whole genome shotgun (WGS) entry which is preliminary data.</text>
</comment>
<sequence length="137" mass="15294">MEALINASLYWRVDARYCLRGQERSVSQIMNDFVVSEGSSCDDFDEFCPVVYSLTARCSDDPWVKKLRIGVSELTCCICLVGGCFFQIFYRAIAALLFRVRSGSIPLLFLLHDPGCLQIVGLCCYGTTNTSSQPYAC</sequence>
<gene>
    <name evidence="1" type="ORF">EZS28_027394</name>
</gene>
<evidence type="ECO:0000313" key="1">
    <source>
        <dbReference type="EMBL" id="KAA6377079.1"/>
    </source>
</evidence>
<accession>A0A5J4V2X5</accession>
<protein>
    <submittedName>
        <fullName evidence="1">Uncharacterized protein</fullName>
    </submittedName>
</protein>
<dbReference type="EMBL" id="SNRW01010063">
    <property type="protein sequence ID" value="KAA6377079.1"/>
    <property type="molecule type" value="Genomic_DNA"/>
</dbReference>
<evidence type="ECO:0000313" key="2">
    <source>
        <dbReference type="Proteomes" id="UP000324800"/>
    </source>
</evidence>
<dbReference type="AlphaFoldDB" id="A0A5J4V2X5"/>
<dbReference type="Proteomes" id="UP000324800">
    <property type="component" value="Unassembled WGS sequence"/>
</dbReference>
<proteinExistence type="predicted"/>